<dbReference type="GO" id="GO:0005524">
    <property type="term" value="F:ATP binding"/>
    <property type="evidence" value="ECO:0007669"/>
    <property type="project" value="UniProtKB-KW"/>
</dbReference>
<evidence type="ECO:0000313" key="7">
    <source>
        <dbReference type="EMBL" id="TWJ14783.1"/>
    </source>
</evidence>
<evidence type="ECO:0000256" key="2">
    <source>
        <dbReference type="ARBA" id="ARBA00022448"/>
    </source>
</evidence>
<comment type="caution">
    <text evidence="7">The sequence shown here is derived from an EMBL/GenBank/DDBJ whole genome shotgun (WGS) entry which is preliminary data.</text>
</comment>
<dbReference type="PANTHER" id="PTHR42711:SF19">
    <property type="entry name" value="DOXORUBICIN RESISTANCE ATP-BINDING PROTEIN DRRA"/>
    <property type="match status" value="1"/>
</dbReference>
<dbReference type="EMBL" id="VLLL01000005">
    <property type="protein sequence ID" value="TWJ14783.1"/>
    <property type="molecule type" value="Genomic_DNA"/>
</dbReference>
<dbReference type="PROSITE" id="PS00211">
    <property type="entry name" value="ABC_TRANSPORTER_1"/>
    <property type="match status" value="1"/>
</dbReference>
<gene>
    <name evidence="7" type="ORF">LX16_0473</name>
</gene>
<dbReference type="Proteomes" id="UP000321617">
    <property type="component" value="Unassembled WGS sequence"/>
</dbReference>
<keyword evidence="8" id="KW-1185">Reference proteome</keyword>
<evidence type="ECO:0000313" key="8">
    <source>
        <dbReference type="Proteomes" id="UP000321617"/>
    </source>
</evidence>
<evidence type="ECO:0000256" key="1">
    <source>
        <dbReference type="ARBA" id="ARBA00004202"/>
    </source>
</evidence>
<feature type="domain" description="ABC transporter" evidence="6">
    <location>
        <begin position="2"/>
        <end position="237"/>
    </location>
</feature>
<dbReference type="Gene3D" id="3.40.50.300">
    <property type="entry name" value="P-loop containing nucleotide triphosphate hydrolases"/>
    <property type="match status" value="1"/>
</dbReference>
<dbReference type="Pfam" id="PF00005">
    <property type="entry name" value="ABC_tran"/>
    <property type="match status" value="1"/>
</dbReference>
<dbReference type="SUPFAM" id="SSF52540">
    <property type="entry name" value="P-loop containing nucleoside triphosphate hydrolases"/>
    <property type="match status" value="1"/>
</dbReference>
<dbReference type="InterPro" id="IPR025302">
    <property type="entry name" value="DrrA1/2-like_C"/>
</dbReference>
<dbReference type="PANTHER" id="PTHR42711">
    <property type="entry name" value="ABC TRANSPORTER ATP-BINDING PROTEIN"/>
    <property type="match status" value="1"/>
</dbReference>
<dbReference type="InterPro" id="IPR027417">
    <property type="entry name" value="P-loop_NTPase"/>
</dbReference>
<evidence type="ECO:0000256" key="4">
    <source>
        <dbReference type="ARBA" id="ARBA00022840"/>
    </source>
</evidence>
<protein>
    <submittedName>
        <fullName evidence="7">ABC-2 type transport system ATP-binding protein</fullName>
    </submittedName>
</protein>
<evidence type="ECO:0000256" key="3">
    <source>
        <dbReference type="ARBA" id="ARBA00022741"/>
    </source>
</evidence>
<dbReference type="InterPro" id="IPR003439">
    <property type="entry name" value="ABC_transporter-like_ATP-bd"/>
</dbReference>
<reference evidence="7 8" key="1">
    <citation type="journal article" date="2013" name="Stand. Genomic Sci.">
        <title>Genomic Encyclopedia of Type Strains, Phase I: The one thousand microbial genomes (KMG-I) project.</title>
        <authorList>
            <person name="Kyrpides N.C."/>
            <person name="Woyke T."/>
            <person name="Eisen J.A."/>
            <person name="Garrity G."/>
            <person name="Lilburn T.G."/>
            <person name="Beck B.J."/>
            <person name="Whitman W.B."/>
            <person name="Hugenholtz P."/>
            <person name="Klenk H.P."/>
        </authorList>
    </citation>
    <scope>NUCLEOTIDE SEQUENCE [LARGE SCALE GENOMIC DNA]</scope>
    <source>
        <strain evidence="7 8">DSM 45044</strain>
    </source>
</reference>
<dbReference type="PROSITE" id="PS50893">
    <property type="entry name" value="ABC_TRANSPORTER_2"/>
    <property type="match status" value="1"/>
</dbReference>
<keyword evidence="3" id="KW-0547">Nucleotide-binding</keyword>
<dbReference type="InterPro" id="IPR003593">
    <property type="entry name" value="AAA+_ATPase"/>
</dbReference>
<dbReference type="OrthoDB" id="9804819at2"/>
<comment type="subcellular location">
    <subcellularLocation>
        <location evidence="1">Cell membrane</location>
        <topology evidence="1">Peripheral membrane protein</topology>
    </subcellularLocation>
</comment>
<dbReference type="SMART" id="SM00382">
    <property type="entry name" value="AAA"/>
    <property type="match status" value="1"/>
</dbReference>
<dbReference type="GO" id="GO:0046677">
    <property type="term" value="P:response to antibiotic"/>
    <property type="evidence" value="ECO:0007669"/>
    <property type="project" value="UniProtKB-KW"/>
</dbReference>
<dbReference type="InterPro" id="IPR017871">
    <property type="entry name" value="ABC_transporter-like_CS"/>
</dbReference>
<accession>A0A562VAA7</accession>
<keyword evidence="2" id="KW-0813">Transport</keyword>
<dbReference type="Pfam" id="PF13732">
    <property type="entry name" value="DrrA1-3_C"/>
    <property type="match status" value="1"/>
</dbReference>
<organism evidence="7 8">
    <name type="scientific">Stackebrandtia albiflava</name>
    <dbReference type="NCBI Taxonomy" id="406432"/>
    <lineage>
        <taxon>Bacteria</taxon>
        <taxon>Bacillati</taxon>
        <taxon>Actinomycetota</taxon>
        <taxon>Actinomycetes</taxon>
        <taxon>Glycomycetales</taxon>
        <taxon>Glycomycetaceae</taxon>
        <taxon>Stackebrandtia</taxon>
    </lineage>
</organism>
<sequence length="317" mass="33661">MIHTRGLARDFRAKKEVVKAVKGIDIDVSPGELVAFLGPNGAGKSTTLRMLTTSLRPTRGTATVAGHDVLAAPVEVRRAIGYIGQGNGVSHNHRIVDELVDHGRFYGMTGRDARRRAAELLELLGLAGMAKRSIGTLSGGQRRRADIALGLMHRPALLFLDEPSTGLDPQNRANLAEEIVRLRAELGMTIFLTTHYLEEADQLAERVLIIDDGEVIAAGSPAELKATLAGDRITLGMADEVAAKSAAALLEGSARETTVSGATVILTVENGESALPRTLRALDAADLPADTAKLRIPTLDDVFLSLTGRTLRDADAA</sequence>
<evidence type="ECO:0000259" key="6">
    <source>
        <dbReference type="PROSITE" id="PS50893"/>
    </source>
</evidence>
<keyword evidence="5" id="KW-0046">Antibiotic resistance</keyword>
<evidence type="ECO:0000256" key="5">
    <source>
        <dbReference type="ARBA" id="ARBA00023251"/>
    </source>
</evidence>
<dbReference type="GO" id="GO:0005886">
    <property type="term" value="C:plasma membrane"/>
    <property type="evidence" value="ECO:0007669"/>
    <property type="project" value="UniProtKB-SubCell"/>
</dbReference>
<name>A0A562VAA7_9ACTN</name>
<keyword evidence="4 7" id="KW-0067">ATP-binding</keyword>
<proteinExistence type="predicted"/>
<dbReference type="InterPro" id="IPR050763">
    <property type="entry name" value="ABC_transporter_ATP-binding"/>
</dbReference>
<dbReference type="GO" id="GO:0016887">
    <property type="term" value="F:ATP hydrolysis activity"/>
    <property type="evidence" value="ECO:0007669"/>
    <property type="project" value="InterPro"/>
</dbReference>
<dbReference type="RefSeq" id="WP_147132397.1">
    <property type="nucleotide sequence ID" value="NZ_BAABIJ010000001.1"/>
</dbReference>
<dbReference type="AlphaFoldDB" id="A0A562VAA7"/>